<comment type="caution">
    <text evidence="1">The sequence shown here is derived from an EMBL/GenBank/DDBJ whole genome shotgun (WGS) entry which is preliminary data.</text>
</comment>
<protein>
    <submittedName>
        <fullName evidence="1">Uncharacterized protein</fullName>
    </submittedName>
</protein>
<dbReference type="AlphaFoldDB" id="A0A939NKF7"/>
<gene>
    <name evidence="1" type="ORF">J4727_12700</name>
</gene>
<dbReference type="Proteomes" id="UP000664477">
    <property type="component" value="Unassembled WGS sequence"/>
</dbReference>
<organism evidence="1 2">
    <name type="scientific">Providencia rettgeri</name>
    <dbReference type="NCBI Taxonomy" id="587"/>
    <lineage>
        <taxon>Bacteria</taxon>
        <taxon>Pseudomonadati</taxon>
        <taxon>Pseudomonadota</taxon>
        <taxon>Gammaproteobacteria</taxon>
        <taxon>Enterobacterales</taxon>
        <taxon>Morganellaceae</taxon>
        <taxon>Providencia</taxon>
    </lineage>
</organism>
<evidence type="ECO:0000313" key="2">
    <source>
        <dbReference type="Proteomes" id="UP000664477"/>
    </source>
</evidence>
<reference evidence="1" key="1">
    <citation type="submission" date="2021-03" db="EMBL/GenBank/DDBJ databases">
        <title>Molecular epidemiology and mechanisms of colistin and carbapenem resistance in Enterobacteriaceae from clinical isolates, the environment and porcine samples in Pretoria, South Africa.</title>
        <authorList>
            <person name="Bogoshi D."/>
            <person name="Mbelle N.M."/>
            <person name="Naidoo V."/>
            <person name="Osei Sekyere J."/>
        </authorList>
    </citation>
    <scope>NUCLEOTIDE SEQUENCE</scope>
    <source>
        <strain evidence="1">C052</strain>
    </source>
</reference>
<dbReference type="EMBL" id="JAGETQ010000069">
    <property type="protein sequence ID" value="MBO1916324.1"/>
    <property type="molecule type" value="Genomic_DNA"/>
</dbReference>
<proteinExistence type="predicted"/>
<evidence type="ECO:0000313" key="1">
    <source>
        <dbReference type="EMBL" id="MBO1916324.1"/>
    </source>
</evidence>
<accession>A0A939NKF7</accession>
<name>A0A939NKF7_PRORE</name>
<sequence>MSSSVHRITVREMNEIQCRRQLAVVKRRFKQWNELANRSQYHQPRIAQIKQAYQQLMENEALVATLSARNLSLLNNQLVEFTGILNNSTGSS</sequence>